<comment type="caution">
    <text evidence="2">The sequence shown here is derived from an EMBL/GenBank/DDBJ whole genome shotgun (WGS) entry which is preliminary data.</text>
</comment>
<dbReference type="Proteomes" id="UP000176005">
    <property type="component" value="Unassembled WGS sequence"/>
</dbReference>
<evidence type="ECO:0000313" key="3">
    <source>
        <dbReference type="Proteomes" id="UP000176005"/>
    </source>
</evidence>
<gene>
    <name evidence="2" type="ORF">AN218_09350</name>
</gene>
<keyword evidence="3" id="KW-1185">Reference proteome</keyword>
<keyword evidence="1" id="KW-0812">Transmembrane</keyword>
<accession>A0A1E7L7Y2</accession>
<feature type="transmembrane region" description="Helical" evidence="1">
    <location>
        <begin position="12"/>
        <end position="29"/>
    </location>
</feature>
<evidence type="ECO:0000256" key="1">
    <source>
        <dbReference type="SAM" id="Phobius"/>
    </source>
</evidence>
<evidence type="ECO:0000313" key="2">
    <source>
        <dbReference type="EMBL" id="OEV12221.1"/>
    </source>
</evidence>
<proteinExistence type="predicted"/>
<dbReference type="RefSeq" id="WP_070016304.1">
    <property type="nucleotide sequence ID" value="NZ_LJGW01000154.1"/>
</dbReference>
<name>A0A1E7L7Y2_9ACTN</name>
<organism evidence="2 3">
    <name type="scientific">Streptomyces nanshensis</name>
    <dbReference type="NCBI Taxonomy" id="518642"/>
    <lineage>
        <taxon>Bacteria</taxon>
        <taxon>Bacillati</taxon>
        <taxon>Actinomycetota</taxon>
        <taxon>Actinomycetes</taxon>
        <taxon>Kitasatosporales</taxon>
        <taxon>Streptomycetaceae</taxon>
        <taxon>Streptomyces</taxon>
    </lineage>
</organism>
<sequence>MHLYDTLTLGWWYPLGVGCAAALSEAHLTRTTDRGDPRRRMPAFFALAMLACPLAHRLLDHHDAEHHVVRLLLWTLGGIVAGFVTDHVLEVARALLHRLRGRPRPPGPPQDDLR</sequence>
<keyword evidence="1" id="KW-0472">Membrane</keyword>
<protein>
    <submittedName>
        <fullName evidence="2">Uncharacterized protein</fullName>
    </submittedName>
</protein>
<dbReference type="EMBL" id="LJGW01000154">
    <property type="protein sequence ID" value="OEV12221.1"/>
    <property type="molecule type" value="Genomic_DNA"/>
</dbReference>
<reference evidence="2 3" key="1">
    <citation type="journal article" date="2016" name="Front. Microbiol.">
        <title>Comparative Genomics Analysis of Streptomyces Species Reveals Their Adaptation to the Marine Environment and Their Diversity at the Genomic Level.</title>
        <authorList>
            <person name="Tian X."/>
            <person name="Zhang Z."/>
            <person name="Yang T."/>
            <person name="Chen M."/>
            <person name="Li J."/>
            <person name="Chen F."/>
            <person name="Yang J."/>
            <person name="Li W."/>
            <person name="Zhang B."/>
            <person name="Zhang Z."/>
            <person name="Wu J."/>
            <person name="Zhang C."/>
            <person name="Long L."/>
            <person name="Xiao J."/>
        </authorList>
    </citation>
    <scope>NUCLEOTIDE SEQUENCE [LARGE SCALE GENOMIC DNA]</scope>
    <source>
        <strain evidence="2 3">SCSIO 10429</strain>
    </source>
</reference>
<feature type="transmembrane region" description="Helical" evidence="1">
    <location>
        <begin position="71"/>
        <end position="96"/>
    </location>
</feature>
<feature type="transmembrane region" description="Helical" evidence="1">
    <location>
        <begin position="41"/>
        <end position="59"/>
    </location>
</feature>
<dbReference type="AlphaFoldDB" id="A0A1E7L7Y2"/>
<keyword evidence="1" id="KW-1133">Transmembrane helix</keyword>